<evidence type="ECO:0000313" key="2">
    <source>
        <dbReference type="EMBL" id="RDB22743.1"/>
    </source>
</evidence>
<accession>A0A369JSS2</accession>
<dbReference type="AlphaFoldDB" id="A0A369JSS2"/>
<dbReference type="Proteomes" id="UP000076154">
    <property type="component" value="Unassembled WGS sequence"/>
</dbReference>
<dbReference type="GO" id="GO:0042790">
    <property type="term" value="P:nucleolar large rRNA transcription by RNA polymerase I"/>
    <property type="evidence" value="ECO:0007669"/>
    <property type="project" value="TreeGrafter"/>
</dbReference>
<feature type="region of interest" description="Disordered" evidence="1">
    <location>
        <begin position="203"/>
        <end position="232"/>
    </location>
</feature>
<dbReference type="PANTHER" id="PTHR28244">
    <property type="entry name" value="RNA POLYMERASE I-SPECIFIC TRANSCRIPTION INITIATION FACTOR RRN11"/>
    <property type="match status" value="1"/>
</dbReference>
<dbReference type="EMBL" id="LUEZ02000049">
    <property type="protein sequence ID" value="RDB22743.1"/>
    <property type="molecule type" value="Genomic_DNA"/>
</dbReference>
<sequence>MSFDNRLDDHFLFASLDSQKPLTARKVHIRRLYDLLQLCIHRNDLTRATRAWAILARCKEVHWMSMWTTGFLLLGANLDEDNRTHKRLEYLRTMMLRQQDDREHILQELIVQLILSGRHREALDELELYLPSFPYQDNPVLHVYAGLICLYLAQPVTSSGSAPFNAILLRDAQSHFDHAKGVDPDNVVAQGFLDKITDLSNIPRNNGNSAEHDSDDESMVLDDSPRRKRVRK</sequence>
<dbReference type="GO" id="GO:0003743">
    <property type="term" value="F:translation initiation factor activity"/>
    <property type="evidence" value="ECO:0007669"/>
    <property type="project" value="UniProtKB-KW"/>
</dbReference>
<protein>
    <submittedName>
        <fullName evidence="2">RNA polymerase I-specific transcription initiation factor rrn11</fullName>
    </submittedName>
</protein>
<evidence type="ECO:0000313" key="3">
    <source>
        <dbReference type="Proteomes" id="UP000076154"/>
    </source>
</evidence>
<proteinExistence type="predicted"/>
<keyword evidence="2" id="KW-0648">Protein biosynthesis</keyword>
<dbReference type="Pfam" id="PF04090">
    <property type="entry name" value="Rrn11"/>
    <property type="match status" value="1"/>
</dbReference>
<gene>
    <name evidence="2" type="primary">rrn11</name>
    <name evidence="2" type="ORF">Hypma_009980</name>
</gene>
<organism evidence="2 3">
    <name type="scientific">Hypsizygus marmoreus</name>
    <name type="common">White beech mushroom</name>
    <name type="synonym">Agaricus marmoreus</name>
    <dbReference type="NCBI Taxonomy" id="39966"/>
    <lineage>
        <taxon>Eukaryota</taxon>
        <taxon>Fungi</taxon>
        <taxon>Dikarya</taxon>
        <taxon>Basidiomycota</taxon>
        <taxon>Agaricomycotina</taxon>
        <taxon>Agaricomycetes</taxon>
        <taxon>Agaricomycetidae</taxon>
        <taxon>Agaricales</taxon>
        <taxon>Tricholomatineae</taxon>
        <taxon>Lyophyllaceae</taxon>
        <taxon>Hypsizygus</taxon>
    </lineage>
</organism>
<dbReference type="InterPro" id="IPR053029">
    <property type="entry name" value="RNA_pol_I-specific_init_factor"/>
</dbReference>
<keyword evidence="2" id="KW-0396">Initiation factor</keyword>
<dbReference type="OrthoDB" id="2159786at2759"/>
<dbReference type="GO" id="GO:0001181">
    <property type="term" value="F:RNA polymerase I general transcription initiation factor activity"/>
    <property type="evidence" value="ECO:0007669"/>
    <property type="project" value="InterPro"/>
</dbReference>
<dbReference type="FunCoup" id="A0A369JSS2">
    <property type="interactions" value="42"/>
</dbReference>
<dbReference type="GO" id="GO:0001164">
    <property type="term" value="F:RNA polymerase I core promoter sequence-specific DNA binding"/>
    <property type="evidence" value="ECO:0007669"/>
    <property type="project" value="InterPro"/>
</dbReference>
<dbReference type="GO" id="GO:0017025">
    <property type="term" value="F:TBP-class protein binding"/>
    <property type="evidence" value="ECO:0007669"/>
    <property type="project" value="TreeGrafter"/>
</dbReference>
<dbReference type="GO" id="GO:0070860">
    <property type="term" value="C:RNA polymerase I core factor complex"/>
    <property type="evidence" value="ECO:0007669"/>
    <property type="project" value="TreeGrafter"/>
</dbReference>
<dbReference type="PANTHER" id="PTHR28244:SF1">
    <property type="entry name" value="RNA POLYMERASE I-SPECIFIC TRANSCRIPTION INITIATION FACTOR RRN11"/>
    <property type="match status" value="1"/>
</dbReference>
<name>A0A369JSS2_HYPMA</name>
<dbReference type="InParanoid" id="A0A369JSS2"/>
<dbReference type="STRING" id="39966.A0A369JSS2"/>
<evidence type="ECO:0000256" key="1">
    <source>
        <dbReference type="SAM" id="MobiDB-lite"/>
    </source>
</evidence>
<reference evidence="2" key="1">
    <citation type="submission" date="2018-04" db="EMBL/GenBank/DDBJ databases">
        <title>Whole genome sequencing of Hypsizygus marmoreus.</title>
        <authorList>
            <person name="Choi I.-G."/>
            <person name="Min B."/>
            <person name="Kim J.-G."/>
            <person name="Kim S."/>
            <person name="Oh Y.-L."/>
            <person name="Kong W.-S."/>
            <person name="Park H."/>
            <person name="Jeong J."/>
            <person name="Song E.-S."/>
        </authorList>
    </citation>
    <scope>NUCLEOTIDE SEQUENCE [LARGE SCALE GENOMIC DNA]</scope>
    <source>
        <strain evidence="2">51987-8</strain>
    </source>
</reference>
<dbReference type="InterPro" id="IPR007224">
    <property type="entry name" value="TIF_Rrn11"/>
</dbReference>
<comment type="caution">
    <text evidence="2">The sequence shown here is derived from an EMBL/GenBank/DDBJ whole genome shotgun (WGS) entry which is preliminary data.</text>
</comment>
<keyword evidence="3" id="KW-1185">Reference proteome</keyword>